<reference evidence="1 2" key="1">
    <citation type="journal article" date="2016" name="Nat. Commun.">
        <title>Thousands of microbial genomes shed light on interconnected biogeochemical processes in an aquifer system.</title>
        <authorList>
            <person name="Anantharaman K."/>
            <person name="Brown C.T."/>
            <person name="Hug L.A."/>
            <person name="Sharon I."/>
            <person name="Castelle C.J."/>
            <person name="Probst A.J."/>
            <person name="Thomas B.C."/>
            <person name="Singh A."/>
            <person name="Wilkins M.J."/>
            <person name="Karaoz U."/>
            <person name="Brodie E.L."/>
            <person name="Williams K.H."/>
            <person name="Hubbard S.S."/>
            <person name="Banfield J.F."/>
        </authorList>
    </citation>
    <scope>NUCLEOTIDE SEQUENCE [LARGE SCALE GENOMIC DNA]</scope>
</reference>
<sequence length="228" mass="26318">MGYAGNLSEKLLAQKLRKKGYSYKEILKRIKVSKSTISLWCRDIALSPTQALRLSKKKLQGAAKGRIIGAKKQQQRRLAETKELLKKGRSEVGRMTKRDRFIAGIALYAAEGTKQDGRVDFSNTDPKLIKFMMSWFREFCRIKEEKFRGSIWIHENRNEARAKRFWSRTTGIPLKQFHKSYIAENKTSSKKIRKHIHKYGVFGIRLVDVKAHRRIMGWISGVSGGSMV</sequence>
<gene>
    <name evidence="1" type="ORF">A3A65_04155</name>
</gene>
<organism evidence="1 2">
    <name type="scientific">Candidatus Chisholmbacteria bacterium RIFCSPLOWO2_01_FULL_49_14</name>
    <dbReference type="NCBI Taxonomy" id="1797593"/>
    <lineage>
        <taxon>Bacteria</taxon>
        <taxon>Candidatus Chisholmiibacteriota</taxon>
    </lineage>
</organism>
<name>A0A1G1VV50_9BACT</name>
<protein>
    <submittedName>
        <fullName evidence="1">Uncharacterized protein</fullName>
    </submittedName>
</protein>
<accession>A0A1G1VV50</accession>
<dbReference type="AlphaFoldDB" id="A0A1G1VV50"/>
<evidence type="ECO:0000313" key="1">
    <source>
        <dbReference type="EMBL" id="OGY19286.1"/>
    </source>
</evidence>
<comment type="caution">
    <text evidence="1">The sequence shown here is derived from an EMBL/GenBank/DDBJ whole genome shotgun (WGS) entry which is preliminary data.</text>
</comment>
<evidence type="ECO:0000313" key="2">
    <source>
        <dbReference type="Proteomes" id="UP000176723"/>
    </source>
</evidence>
<dbReference type="EMBL" id="MHCL01000029">
    <property type="protein sequence ID" value="OGY19286.1"/>
    <property type="molecule type" value="Genomic_DNA"/>
</dbReference>
<dbReference type="Proteomes" id="UP000176723">
    <property type="component" value="Unassembled WGS sequence"/>
</dbReference>
<proteinExistence type="predicted"/>
<dbReference type="STRING" id="1797593.A3A65_04155"/>